<feature type="transmembrane region" description="Helical" evidence="5">
    <location>
        <begin position="89"/>
        <end position="108"/>
    </location>
</feature>
<accession>A0A382UVG6</accession>
<keyword evidence="2 5" id="KW-0812">Transmembrane</keyword>
<evidence type="ECO:0000313" key="7">
    <source>
        <dbReference type="EMBL" id="SVD38252.1"/>
    </source>
</evidence>
<reference evidence="7" key="1">
    <citation type="submission" date="2018-05" db="EMBL/GenBank/DDBJ databases">
        <authorList>
            <person name="Lanie J.A."/>
            <person name="Ng W.-L."/>
            <person name="Kazmierczak K.M."/>
            <person name="Andrzejewski T.M."/>
            <person name="Davidsen T.M."/>
            <person name="Wayne K.J."/>
            <person name="Tettelin H."/>
            <person name="Glass J.I."/>
            <person name="Rusch D."/>
            <person name="Podicherti R."/>
            <person name="Tsui H.-C.T."/>
            <person name="Winkler M.E."/>
        </authorList>
    </citation>
    <scope>NUCLEOTIDE SEQUENCE</scope>
</reference>
<feature type="domain" description="Fatty acid hydroxylase" evidence="6">
    <location>
        <begin position="97"/>
        <end position="228"/>
    </location>
</feature>
<feature type="transmembrane region" description="Helical" evidence="5">
    <location>
        <begin position="57"/>
        <end position="77"/>
    </location>
</feature>
<keyword evidence="3 5" id="KW-1133">Transmembrane helix</keyword>
<evidence type="ECO:0000256" key="2">
    <source>
        <dbReference type="ARBA" id="ARBA00022692"/>
    </source>
</evidence>
<feature type="transmembrane region" description="Helical" evidence="5">
    <location>
        <begin position="6"/>
        <end position="27"/>
    </location>
</feature>
<evidence type="ECO:0000256" key="4">
    <source>
        <dbReference type="ARBA" id="ARBA00023136"/>
    </source>
</evidence>
<comment type="subcellular location">
    <subcellularLocation>
        <location evidence="1">Membrane</location>
    </subcellularLocation>
</comment>
<protein>
    <recommendedName>
        <fullName evidence="6">Fatty acid hydroxylase domain-containing protein</fullName>
    </recommendedName>
</protein>
<proteinExistence type="predicted"/>
<dbReference type="GO" id="GO:0005506">
    <property type="term" value="F:iron ion binding"/>
    <property type="evidence" value="ECO:0007669"/>
    <property type="project" value="InterPro"/>
</dbReference>
<dbReference type="AlphaFoldDB" id="A0A382UVG6"/>
<evidence type="ECO:0000256" key="5">
    <source>
        <dbReference type="SAM" id="Phobius"/>
    </source>
</evidence>
<feature type="transmembrane region" description="Helical" evidence="5">
    <location>
        <begin position="147"/>
        <end position="173"/>
    </location>
</feature>
<name>A0A382UVG6_9ZZZZ</name>
<dbReference type="GO" id="GO:0016020">
    <property type="term" value="C:membrane"/>
    <property type="evidence" value="ECO:0007669"/>
    <property type="project" value="UniProtKB-SubCell"/>
</dbReference>
<evidence type="ECO:0000256" key="1">
    <source>
        <dbReference type="ARBA" id="ARBA00004370"/>
    </source>
</evidence>
<dbReference type="GO" id="GO:0008610">
    <property type="term" value="P:lipid biosynthetic process"/>
    <property type="evidence" value="ECO:0007669"/>
    <property type="project" value="InterPro"/>
</dbReference>
<organism evidence="7">
    <name type="scientific">marine metagenome</name>
    <dbReference type="NCBI Taxonomy" id="408172"/>
    <lineage>
        <taxon>unclassified sequences</taxon>
        <taxon>metagenomes</taxon>
        <taxon>ecological metagenomes</taxon>
    </lineage>
</organism>
<dbReference type="GO" id="GO:0016491">
    <property type="term" value="F:oxidoreductase activity"/>
    <property type="evidence" value="ECO:0007669"/>
    <property type="project" value="InterPro"/>
</dbReference>
<sequence length="252" mass="29081">MFESLYLNLFVAVSGLYLILNLGGLVYSKAILKTIITPTRSPMGFPSHDPSLFRKHLPLILLNIGLMIIIFPTGLYFLSDWLLEPYQHFGIVIGQLIAILLIDDLYFYGFHRLMHKNKFIYDKIHHIHHRAKYPFPSDYLYEHPFEWMLGAIGSFIAFLILGGVSLTTILLFLTIRTLHELDIHSGIKSSFYRHMPFAGTNEHHAFHHKYYLVHFASIFSVWDKIFKTDMDTFTTSGRIQVDALSQASGESK</sequence>
<dbReference type="PANTHER" id="PTHR11863">
    <property type="entry name" value="STEROL DESATURASE"/>
    <property type="match status" value="1"/>
</dbReference>
<dbReference type="Pfam" id="PF04116">
    <property type="entry name" value="FA_hydroxylase"/>
    <property type="match status" value="1"/>
</dbReference>
<gene>
    <name evidence="7" type="ORF">METZ01_LOCUS391106</name>
</gene>
<dbReference type="InterPro" id="IPR006694">
    <property type="entry name" value="Fatty_acid_hydroxylase"/>
</dbReference>
<evidence type="ECO:0000259" key="6">
    <source>
        <dbReference type="Pfam" id="PF04116"/>
    </source>
</evidence>
<dbReference type="EMBL" id="UINC01147117">
    <property type="protein sequence ID" value="SVD38252.1"/>
    <property type="molecule type" value="Genomic_DNA"/>
</dbReference>
<keyword evidence="4 5" id="KW-0472">Membrane</keyword>
<dbReference type="InterPro" id="IPR050307">
    <property type="entry name" value="Sterol_Desaturase_Related"/>
</dbReference>
<evidence type="ECO:0000256" key="3">
    <source>
        <dbReference type="ARBA" id="ARBA00022989"/>
    </source>
</evidence>